<evidence type="ECO:0000259" key="9">
    <source>
        <dbReference type="PROSITE" id="PS51085"/>
    </source>
</evidence>
<dbReference type="Gene3D" id="3.40.50.80">
    <property type="entry name" value="Nucleotide-binding domain of ferredoxin-NADP reductase (FNR) module"/>
    <property type="match status" value="1"/>
</dbReference>
<dbReference type="GO" id="GO:0097266">
    <property type="term" value="F:phenylacetyl-CoA 1,2-epoxidase activity"/>
    <property type="evidence" value="ECO:0007669"/>
    <property type="project" value="UniProtKB-EC"/>
</dbReference>
<dbReference type="InterPro" id="IPR036010">
    <property type="entry name" value="2Fe-2S_ferredoxin-like_sf"/>
</dbReference>
<dbReference type="InterPro" id="IPR017938">
    <property type="entry name" value="Riboflavin_synthase-like_b-brl"/>
</dbReference>
<dbReference type="PRINTS" id="PR00410">
    <property type="entry name" value="PHEHYDRXLASE"/>
</dbReference>
<dbReference type="PROSITE" id="PS51384">
    <property type="entry name" value="FAD_FR"/>
    <property type="match status" value="1"/>
</dbReference>
<name>A0ABZ1AMV8_AROEV</name>
<sequence>MTTHRTPKFHPLKVAEVRRETPEAVSLRFEIPAELAEDYRFEQGQHLNLKVMVNGEELRRSYSICSGVDDNELRVAIKKIGGGVFSTWANDGGIRVGDVLEVMTPEGRFHTPLDPAHAKHYVAFAAGSGITPILSLVKTTLAAEPHSRFTLVYSNRRQASVMFAETLEDLKNRHMARFTLYNLFSREEQEVPLFNGRLDGERVRQFLDTLIPVDTIDEAFICGPGAMIDEVEAALQAAGLAHEHIHLERFGVPASAPEHHVEPGDATQAKVTVIADGLRREMEFRAEDPSILDVALRAGMDLPYSCKGGVCCTCRAKLLEGKVRMDKNFTLEQPDVDAGYILTCQAHPLTERVVISFDER</sequence>
<dbReference type="Gene3D" id="2.40.30.10">
    <property type="entry name" value="Translation factors"/>
    <property type="match status" value="1"/>
</dbReference>
<feature type="domain" description="2Fe-2S ferredoxin-type" evidence="9">
    <location>
        <begin position="269"/>
        <end position="360"/>
    </location>
</feature>
<dbReference type="SUPFAM" id="SSF63380">
    <property type="entry name" value="Riboflavin synthase domain-like"/>
    <property type="match status" value="1"/>
</dbReference>
<dbReference type="CDD" id="cd06214">
    <property type="entry name" value="PA_degradation_oxidoreductase_like"/>
    <property type="match status" value="1"/>
</dbReference>
<dbReference type="CDD" id="cd00207">
    <property type="entry name" value="fer2"/>
    <property type="match status" value="1"/>
</dbReference>
<dbReference type="PROSITE" id="PS51085">
    <property type="entry name" value="2FE2S_FER_2"/>
    <property type="match status" value="1"/>
</dbReference>
<keyword evidence="12" id="KW-1185">Reference proteome</keyword>
<dbReference type="NCBIfam" id="TIGR02160">
    <property type="entry name" value="PA_CoA_Oxy5"/>
    <property type="match status" value="1"/>
</dbReference>
<keyword evidence="8" id="KW-0411">Iron-sulfur</keyword>
<evidence type="ECO:0000313" key="11">
    <source>
        <dbReference type="EMBL" id="WRL46805.1"/>
    </source>
</evidence>
<evidence type="ECO:0000256" key="3">
    <source>
        <dbReference type="ARBA" id="ARBA00022714"/>
    </source>
</evidence>
<evidence type="ECO:0000256" key="2">
    <source>
        <dbReference type="ARBA" id="ARBA00022630"/>
    </source>
</evidence>
<dbReference type="InterPro" id="IPR001041">
    <property type="entry name" value="2Fe-2S_ferredoxin-type"/>
</dbReference>
<dbReference type="Pfam" id="PF00970">
    <property type="entry name" value="FAD_binding_6"/>
    <property type="match status" value="1"/>
</dbReference>
<evidence type="ECO:0000256" key="8">
    <source>
        <dbReference type="ARBA" id="ARBA00023014"/>
    </source>
</evidence>
<evidence type="ECO:0000256" key="7">
    <source>
        <dbReference type="ARBA" id="ARBA00023004"/>
    </source>
</evidence>
<dbReference type="InterPro" id="IPR017927">
    <property type="entry name" value="FAD-bd_FR_type"/>
</dbReference>
<organism evidence="11 12">
    <name type="scientific">Aromatoleum evansii</name>
    <name type="common">Azoarcus evansii</name>
    <dbReference type="NCBI Taxonomy" id="59406"/>
    <lineage>
        <taxon>Bacteria</taxon>
        <taxon>Pseudomonadati</taxon>
        <taxon>Pseudomonadota</taxon>
        <taxon>Betaproteobacteria</taxon>
        <taxon>Rhodocyclales</taxon>
        <taxon>Rhodocyclaceae</taxon>
        <taxon>Aromatoleum</taxon>
    </lineage>
</organism>
<dbReference type="Gene3D" id="3.10.20.30">
    <property type="match status" value="1"/>
</dbReference>
<dbReference type="InterPro" id="IPR039261">
    <property type="entry name" value="FNR_nucleotide-bd"/>
</dbReference>
<dbReference type="RefSeq" id="WP_169132239.1">
    <property type="nucleotide sequence ID" value="NZ_CAWPLS010000290.1"/>
</dbReference>
<evidence type="ECO:0000256" key="4">
    <source>
        <dbReference type="ARBA" id="ARBA00022723"/>
    </source>
</evidence>
<dbReference type="PANTHER" id="PTHR47354:SF8">
    <property type="entry name" value="1,2-PHENYLACETYL-COA EPOXIDASE, SUBUNIT E"/>
    <property type="match status" value="1"/>
</dbReference>
<feature type="domain" description="FAD-binding FR-type" evidence="10">
    <location>
        <begin position="7"/>
        <end position="112"/>
    </location>
</feature>
<dbReference type="Pfam" id="PF00175">
    <property type="entry name" value="NAD_binding_1"/>
    <property type="match status" value="1"/>
</dbReference>
<dbReference type="Pfam" id="PF00111">
    <property type="entry name" value="Fer2"/>
    <property type="match status" value="1"/>
</dbReference>
<dbReference type="InterPro" id="IPR001433">
    <property type="entry name" value="OxRdtase_FAD/NAD-bd"/>
</dbReference>
<keyword evidence="3" id="KW-0001">2Fe-2S</keyword>
<keyword evidence="4" id="KW-0479">Metal-binding</keyword>
<keyword evidence="7" id="KW-0408">Iron</keyword>
<keyword evidence="6 11" id="KW-0560">Oxidoreductase</keyword>
<comment type="cofactor">
    <cofactor evidence="1">
        <name>FAD</name>
        <dbReference type="ChEBI" id="CHEBI:57692"/>
    </cofactor>
</comment>
<accession>A0ABZ1AMV8</accession>
<evidence type="ECO:0000259" key="10">
    <source>
        <dbReference type="PROSITE" id="PS51384"/>
    </source>
</evidence>
<dbReference type="EMBL" id="CP141259">
    <property type="protein sequence ID" value="WRL46805.1"/>
    <property type="molecule type" value="Genomic_DNA"/>
</dbReference>
<dbReference type="InterPro" id="IPR011884">
    <property type="entry name" value="PaaE"/>
</dbReference>
<reference evidence="11 12" key="1">
    <citation type="submission" date="2023-12" db="EMBL/GenBank/DDBJ databases">
        <title>A. evansii MAY27, complete genome.</title>
        <authorList>
            <person name="Wang Y."/>
        </authorList>
    </citation>
    <scope>NUCLEOTIDE SEQUENCE [LARGE SCALE GENOMIC DNA]</scope>
    <source>
        <strain evidence="11 12">MAY27</strain>
    </source>
</reference>
<keyword evidence="5" id="KW-0274">FAD</keyword>
<evidence type="ECO:0000256" key="5">
    <source>
        <dbReference type="ARBA" id="ARBA00022827"/>
    </source>
</evidence>
<dbReference type="SUPFAM" id="SSF54292">
    <property type="entry name" value="2Fe-2S ferredoxin-like"/>
    <property type="match status" value="1"/>
</dbReference>
<evidence type="ECO:0000256" key="6">
    <source>
        <dbReference type="ARBA" id="ARBA00023002"/>
    </source>
</evidence>
<dbReference type="SUPFAM" id="SSF52343">
    <property type="entry name" value="Ferredoxin reductase-like, C-terminal NADP-linked domain"/>
    <property type="match status" value="1"/>
</dbReference>
<dbReference type="PANTHER" id="PTHR47354">
    <property type="entry name" value="NADH OXIDOREDUCTASE HCR"/>
    <property type="match status" value="1"/>
</dbReference>
<evidence type="ECO:0000256" key="1">
    <source>
        <dbReference type="ARBA" id="ARBA00001974"/>
    </source>
</evidence>
<protein>
    <submittedName>
        <fullName evidence="11">1,2-phenylacetyl-CoA epoxidase subunit PaaE</fullName>
        <ecNumber evidence="11">1.14.13.149</ecNumber>
    </submittedName>
</protein>
<proteinExistence type="predicted"/>
<dbReference type="EC" id="1.14.13.149" evidence="11"/>
<dbReference type="InterPro" id="IPR008333">
    <property type="entry name" value="Cbr1-like_FAD-bd_dom"/>
</dbReference>
<gene>
    <name evidence="11" type="primary">paaE</name>
    <name evidence="11" type="ORF">U5817_01790</name>
</gene>
<evidence type="ECO:0000313" key="12">
    <source>
        <dbReference type="Proteomes" id="UP001626593"/>
    </source>
</evidence>
<dbReference type="InterPro" id="IPR012675">
    <property type="entry name" value="Beta-grasp_dom_sf"/>
</dbReference>
<dbReference type="Proteomes" id="UP001626593">
    <property type="component" value="Chromosome"/>
</dbReference>
<keyword evidence="2" id="KW-0285">Flavoprotein</keyword>
<dbReference type="InterPro" id="IPR050415">
    <property type="entry name" value="MRET"/>
</dbReference>